<sequence length="545" mass="62061">MNRRLIEKVDTILSKEKGTIFKDPGGKINICLVYPDAYHIGMSNLGFQGIYSFLNRRDDVVCERAFLPDERDIGEYIRTETSIFSYESKRSLNRFDIVAFSISFENDYPNILKALNIAKIPFSSSERNEYHPLLIAGGVCCFFNPEPIAPIFDIIFVGEAEDSLNEFIDKYKVKGKGQKGEIKRELSNIEGIYVPEFYQVAYNNDGTIAERISLNNAPKKIKRRYIKDLSVSPVTTTITTPEAEFSDMYLIEAMRGCPWKCRFCLVGHIYSPPRKKDLTAITTEINRAKEITSKIGLIGPSLTDYAHIKDVLSIEDVDFSITSLRASEKSVELVALLKGHKSVSIAPEAGTERMRRVVNKKITEKDILDTSSLILNAGIENLRLYFIIGLPSETQEDVSGIVELVKKARRLSNRGNIILSISTFVPKPFTPFQWHAMEPLDSIKEKLKFIKKALKDEKGVKVFHDVPKYAYMQGLFSMGDRRVFNVLKAMVKTDDYKAACSEAGVDMDYYIFREKNFDEILPWDFIDTGISKEKLWNEYIEAMSV</sequence>
<gene>
    <name evidence="2" type="ORF">A45J_0247</name>
</gene>
<dbReference type="PANTHER" id="PTHR42731:SF5">
    <property type="entry name" value="RADICAL SAM DOMAIN PROTEIN"/>
    <property type="match status" value="1"/>
</dbReference>
<dbReference type="InterPro" id="IPR058240">
    <property type="entry name" value="rSAM_sf"/>
</dbReference>
<protein>
    <submittedName>
        <fullName evidence="2">Radical SAM protein</fullName>
    </submittedName>
</protein>
<evidence type="ECO:0000313" key="2">
    <source>
        <dbReference type="EMBL" id="GER92531.1"/>
    </source>
</evidence>
<dbReference type="InterPro" id="IPR023404">
    <property type="entry name" value="rSAM_horseshoe"/>
</dbReference>
<dbReference type="SFLD" id="SFLDS00029">
    <property type="entry name" value="Radical_SAM"/>
    <property type="match status" value="1"/>
</dbReference>
<dbReference type="GO" id="GO:0051536">
    <property type="term" value="F:iron-sulfur cluster binding"/>
    <property type="evidence" value="ECO:0007669"/>
    <property type="project" value="InterPro"/>
</dbReference>
<dbReference type="Pfam" id="PF19864">
    <property type="entry name" value="Radical_SAM_N2"/>
    <property type="match status" value="1"/>
</dbReference>
<dbReference type="SFLD" id="SFLDG01082">
    <property type="entry name" value="B12-binding_domain_containing"/>
    <property type="match status" value="1"/>
</dbReference>
<dbReference type="InterPro" id="IPR006638">
    <property type="entry name" value="Elp3/MiaA/NifB-like_rSAM"/>
</dbReference>
<name>A0A5J4L165_9ZZZZ</name>
<accession>A0A5J4L165</accession>
<dbReference type="Gene3D" id="3.40.50.280">
    <property type="entry name" value="Cobalamin-binding domain"/>
    <property type="match status" value="1"/>
</dbReference>
<dbReference type="EMBL" id="BLAB01000001">
    <property type="protein sequence ID" value="GER92531.1"/>
    <property type="molecule type" value="Genomic_DNA"/>
</dbReference>
<dbReference type="AlphaFoldDB" id="A0A5J4L165"/>
<evidence type="ECO:0000259" key="1">
    <source>
        <dbReference type="PROSITE" id="PS51918"/>
    </source>
</evidence>
<dbReference type="InterPro" id="IPR045784">
    <property type="entry name" value="Radical_SAM_N2"/>
</dbReference>
<dbReference type="PANTHER" id="PTHR42731">
    <property type="entry name" value="SLL1084 PROTEIN"/>
    <property type="match status" value="1"/>
</dbReference>
<dbReference type="Pfam" id="PF04055">
    <property type="entry name" value="Radical_SAM"/>
    <property type="match status" value="1"/>
</dbReference>
<feature type="domain" description="Radical SAM core" evidence="1">
    <location>
        <begin position="243"/>
        <end position="461"/>
    </location>
</feature>
<dbReference type="Gene3D" id="3.80.30.20">
    <property type="entry name" value="tm_1862 like domain"/>
    <property type="match status" value="1"/>
</dbReference>
<dbReference type="SMART" id="SM00729">
    <property type="entry name" value="Elp3"/>
    <property type="match status" value="1"/>
</dbReference>
<dbReference type="PROSITE" id="PS51918">
    <property type="entry name" value="RADICAL_SAM"/>
    <property type="match status" value="1"/>
</dbReference>
<dbReference type="SUPFAM" id="SSF102114">
    <property type="entry name" value="Radical SAM enzymes"/>
    <property type="match status" value="1"/>
</dbReference>
<comment type="caution">
    <text evidence="2">The sequence shown here is derived from an EMBL/GenBank/DDBJ whole genome shotgun (WGS) entry which is preliminary data.</text>
</comment>
<dbReference type="CDD" id="cd01335">
    <property type="entry name" value="Radical_SAM"/>
    <property type="match status" value="1"/>
</dbReference>
<proteinExistence type="predicted"/>
<dbReference type="InterPro" id="IPR007197">
    <property type="entry name" value="rSAM"/>
</dbReference>
<organism evidence="2">
    <name type="scientific">hot springs metagenome</name>
    <dbReference type="NCBI Taxonomy" id="433727"/>
    <lineage>
        <taxon>unclassified sequences</taxon>
        <taxon>metagenomes</taxon>
        <taxon>ecological metagenomes</taxon>
    </lineage>
</organism>
<dbReference type="GO" id="GO:0003824">
    <property type="term" value="F:catalytic activity"/>
    <property type="evidence" value="ECO:0007669"/>
    <property type="project" value="InterPro"/>
</dbReference>
<reference evidence="2" key="1">
    <citation type="submission" date="2019-10" db="EMBL/GenBank/DDBJ databases">
        <title>Metagenomic sequencing of thiosulfate-disproportionating enrichment culture.</title>
        <authorList>
            <person name="Umezawa K."/>
            <person name="Kojima H."/>
            <person name="Fukui M."/>
        </authorList>
    </citation>
    <scope>NUCLEOTIDE SEQUENCE</scope>
    <source>
        <strain evidence="2">45J</strain>
    </source>
</reference>